<evidence type="ECO:0000256" key="1">
    <source>
        <dbReference type="SAM" id="Phobius"/>
    </source>
</evidence>
<keyword evidence="1" id="KW-0472">Membrane</keyword>
<protein>
    <submittedName>
        <fullName evidence="2">Uncharacterized protein</fullName>
    </submittedName>
</protein>
<name>A0A1F5Y0V2_9BACT</name>
<dbReference type="AlphaFoldDB" id="A0A1F5Y0V2"/>
<keyword evidence="1" id="KW-0812">Transmembrane</keyword>
<accession>A0A1F5Y0V2</accession>
<dbReference type="EMBL" id="MFIQ01000004">
    <property type="protein sequence ID" value="OGF93779.1"/>
    <property type="molecule type" value="Genomic_DNA"/>
</dbReference>
<proteinExistence type="predicted"/>
<dbReference type="Proteomes" id="UP000178894">
    <property type="component" value="Unassembled WGS sequence"/>
</dbReference>
<comment type="caution">
    <text evidence="2">The sequence shown here is derived from an EMBL/GenBank/DDBJ whole genome shotgun (WGS) entry which is preliminary data.</text>
</comment>
<sequence>MKGMKLIAWGFLLLMVSVVFLAMYPNLLITKPEEVVSVFYRGHMFQYTNPAVRYDLTMSILLCWAAVCAIGGMWTLREVKLRLS</sequence>
<keyword evidence="1" id="KW-1133">Transmembrane helix</keyword>
<organism evidence="2 3">
    <name type="scientific">Candidatus Giovannonibacteria bacterium RIFCSPLOWO2_12_FULL_44_15</name>
    <dbReference type="NCBI Taxonomy" id="1798364"/>
    <lineage>
        <taxon>Bacteria</taxon>
        <taxon>Candidatus Giovannoniibacteriota</taxon>
    </lineage>
</organism>
<gene>
    <name evidence="2" type="ORF">A3G54_02625</name>
</gene>
<reference evidence="2 3" key="1">
    <citation type="journal article" date="2016" name="Nat. Commun.">
        <title>Thousands of microbial genomes shed light on interconnected biogeochemical processes in an aquifer system.</title>
        <authorList>
            <person name="Anantharaman K."/>
            <person name="Brown C.T."/>
            <person name="Hug L.A."/>
            <person name="Sharon I."/>
            <person name="Castelle C.J."/>
            <person name="Probst A.J."/>
            <person name="Thomas B.C."/>
            <person name="Singh A."/>
            <person name="Wilkins M.J."/>
            <person name="Karaoz U."/>
            <person name="Brodie E.L."/>
            <person name="Williams K.H."/>
            <person name="Hubbard S.S."/>
            <person name="Banfield J.F."/>
        </authorList>
    </citation>
    <scope>NUCLEOTIDE SEQUENCE [LARGE SCALE GENOMIC DNA]</scope>
</reference>
<feature type="transmembrane region" description="Helical" evidence="1">
    <location>
        <begin position="56"/>
        <end position="76"/>
    </location>
</feature>
<evidence type="ECO:0000313" key="2">
    <source>
        <dbReference type="EMBL" id="OGF93779.1"/>
    </source>
</evidence>
<evidence type="ECO:0000313" key="3">
    <source>
        <dbReference type="Proteomes" id="UP000178894"/>
    </source>
</evidence>